<accession>A0AA35M0M6</accession>
<keyword evidence="18" id="KW-0753">Steroid metabolism</keyword>
<evidence type="ECO:0000256" key="2">
    <source>
        <dbReference type="ARBA" id="ARBA00004557"/>
    </source>
</evidence>
<dbReference type="PANTHER" id="PTHR46378:SF1">
    <property type="entry name" value="STEROL REGULATORY ELEMENT-BINDING PROTEIN CLEAVAGE-ACTIVATING PROTEIN"/>
    <property type="match status" value="1"/>
</dbReference>
<dbReference type="EMBL" id="CABFNP030000812">
    <property type="protein sequence ID" value="CAI6087919.1"/>
    <property type="molecule type" value="Genomic_DNA"/>
</dbReference>
<evidence type="ECO:0000256" key="18">
    <source>
        <dbReference type="ARBA" id="ARBA00023221"/>
    </source>
</evidence>
<evidence type="ECO:0000256" key="1">
    <source>
        <dbReference type="ARBA" id="ARBA00004477"/>
    </source>
</evidence>
<keyword evidence="12" id="KW-0333">Golgi apparatus</keyword>
<dbReference type="GO" id="GO:0032936">
    <property type="term" value="C:SREBP-SCAP complex"/>
    <property type="evidence" value="ECO:0007669"/>
    <property type="project" value="TreeGrafter"/>
</dbReference>
<feature type="transmembrane region" description="Helical" evidence="21">
    <location>
        <begin position="329"/>
        <end position="347"/>
    </location>
</feature>
<evidence type="ECO:0000313" key="23">
    <source>
        <dbReference type="EMBL" id="CAI6087919.1"/>
    </source>
</evidence>
<name>A0AA35M0M6_9HYPO</name>
<feature type="region of interest" description="Disordered" evidence="20">
    <location>
        <begin position="1"/>
        <end position="26"/>
    </location>
</feature>
<organism evidence="23 24">
    <name type="scientific">Clonostachys chloroleuca</name>
    <dbReference type="NCBI Taxonomy" id="1926264"/>
    <lineage>
        <taxon>Eukaryota</taxon>
        <taxon>Fungi</taxon>
        <taxon>Dikarya</taxon>
        <taxon>Ascomycota</taxon>
        <taxon>Pezizomycotina</taxon>
        <taxon>Sordariomycetes</taxon>
        <taxon>Hypocreomycetidae</taxon>
        <taxon>Hypocreales</taxon>
        <taxon>Bionectriaceae</taxon>
        <taxon>Clonostachys</taxon>
    </lineage>
</organism>
<keyword evidence="17" id="KW-0325">Glycoprotein</keyword>
<dbReference type="GO" id="GO:0008203">
    <property type="term" value="P:cholesterol metabolic process"/>
    <property type="evidence" value="ECO:0007669"/>
    <property type="project" value="UniProtKB-KW"/>
</dbReference>
<feature type="region of interest" description="Disordered" evidence="20">
    <location>
        <begin position="1135"/>
        <end position="1162"/>
    </location>
</feature>
<evidence type="ECO:0000256" key="14">
    <source>
        <dbReference type="ARBA" id="ARBA00023121"/>
    </source>
</evidence>
<keyword evidence="10" id="KW-0256">Endoplasmic reticulum</keyword>
<dbReference type="InterPro" id="IPR015943">
    <property type="entry name" value="WD40/YVTN_repeat-like_dom_sf"/>
</dbReference>
<feature type="transmembrane region" description="Helical" evidence="21">
    <location>
        <begin position="464"/>
        <end position="488"/>
    </location>
</feature>
<dbReference type="InterPro" id="IPR053958">
    <property type="entry name" value="HMGCR/SNAP/NPC1-like_SSD"/>
</dbReference>
<evidence type="ECO:0000256" key="5">
    <source>
        <dbReference type="ARBA" id="ARBA00019541"/>
    </source>
</evidence>
<dbReference type="InterPro" id="IPR030225">
    <property type="entry name" value="SCAP"/>
</dbReference>
<evidence type="ECO:0000256" key="21">
    <source>
        <dbReference type="SAM" id="Phobius"/>
    </source>
</evidence>
<evidence type="ECO:0000256" key="3">
    <source>
        <dbReference type="ARBA" id="ARBA00004653"/>
    </source>
</evidence>
<proteinExistence type="inferred from homology"/>
<dbReference type="AlphaFoldDB" id="A0AA35M0M6"/>
<keyword evidence="14" id="KW-0446">Lipid-binding</keyword>
<evidence type="ECO:0000256" key="6">
    <source>
        <dbReference type="ARBA" id="ARBA00022548"/>
    </source>
</evidence>
<keyword evidence="8 21" id="KW-0812">Transmembrane</keyword>
<protein>
    <recommendedName>
        <fullName evidence="5">Sterol regulatory element-binding protein cleavage-activating protein</fullName>
    </recommendedName>
</protein>
<dbReference type="GO" id="GO:0045540">
    <property type="term" value="P:regulation of cholesterol biosynthetic process"/>
    <property type="evidence" value="ECO:0007669"/>
    <property type="project" value="TreeGrafter"/>
</dbReference>
<dbReference type="GO" id="GO:0000139">
    <property type="term" value="C:Golgi membrane"/>
    <property type="evidence" value="ECO:0007669"/>
    <property type="project" value="UniProtKB-SubCell"/>
</dbReference>
<dbReference type="InterPro" id="IPR036322">
    <property type="entry name" value="WD40_repeat_dom_sf"/>
</dbReference>
<keyword evidence="6" id="KW-0153">Cholesterol metabolism</keyword>
<keyword evidence="24" id="KW-1185">Reference proteome</keyword>
<evidence type="ECO:0000259" key="22">
    <source>
        <dbReference type="PROSITE" id="PS50156"/>
    </source>
</evidence>
<comment type="subcellular location">
    <subcellularLocation>
        <location evidence="2">Cytoplasmic vesicle</location>
        <location evidence="2">COPII-coated vesicle membrane</location>
        <topology evidence="2">Multi-pass membrane protein</topology>
    </subcellularLocation>
    <subcellularLocation>
        <location evidence="1">Endoplasmic reticulum membrane</location>
        <topology evidence="1">Multi-pass membrane protein</topology>
    </subcellularLocation>
    <subcellularLocation>
        <location evidence="3">Golgi apparatus membrane</location>
        <topology evidence="3">Multi-pass membrane protein</topology>
    </subcellularLocation>
</comment>
<feature type="transmembrane region" description="Helical" evidence="21">
    <location>
        <begin position="423"/>
        <end position="452"/>
    </location>
</feature>
<evidence type="ECO:0000256" key="15">
    <source>
        <dbReference type="ARBA" id="ARBA00023136"/>
    </source>
</evidence>
<evidence type="ECO:0000256" key="4">
    <source>
        <dbReference type="ARBA" id="ARBA00007410"/>
    </source>
</evidence>
<evidence type="ECO:0000256" key="13">
    <source>
        <dbReference type="ARBA" id="ARBA00023098"/>
    </source>
</evidence>
<gene>
    <name evidence="23" type="ORF">CCHLO57077_00013059</name>
</gene>
<evidence type="ECO:0000256" key="11">
    <source>
        <dbReference type="ARBA" id="ARBA00022989"/>
    </source>
</evidence>
<comment type="function">
    <text evidence="19">Escort protein required for cholesterol as well as lipid homeostasis. Regulates export of the SCAP-SREBP complex from the endoplasmic reticulum to the Golgi upon low cholesterol, thereby regulating the processing of sterol regulatory element-binding proteins (SREBPs) SREBF1/SREBP1 and SREBF2/SREBP2. At high sterol concentrations, formation of a ternary complex with INSIG (INSIG1 or INSIG2) leads to mask the ER export signal in SCAP, promoting retention of the complex in the endoplasmic reticulum. Low sterol concentrations trigger release of INSIG, a conformational change in the SSD domain of SCAP, unmasking of the ER export signal, promoting recruitment into COPII-coated vesicles and transport of the SCAP-SREBP to the Golgi: in the Golgi, SREBPs are then processed, releasing the transcription factor fragment of SREBPs from the membrane, its import into the nucleus and up-regulation of LDLR, INSIG1 and the mevalonate pathway. Binds cholesterol via its SSD domain.</text>
</comment>
<evidence type="ECO:0000256" key="19">
    <source>
        <dbReference type="ARBA" id="ARBA00045958"/>
    </source>
</evidence>
<keyword evidence="9" id="KW-0677">Repeat</keyword>
<evidence type="ECO:0000256" key="17">
    <source>
        <dbReference type="ARBA" id="ARBA00023180"/>
    </source>
</evidence>
<evidence type="ECO:0000256" key="8">
    <source>
        <dbReference type="ARBA" id="ARBA00022692"/>
    </source>
</evidence>
<dbReference type="InterPro" id="IPR000731">
    <property type="entry name" value="SSD"/>
</dbReference>
<evidence type="ECO:0000256" key="12">
    <source>
        <dbReference type="ARBA" id="ARBA00023034"/>
    </source>
</evidence>
<dbReference type="GO" id="GO:0032933">
    <property type="term" value="P:SREBP signaling pathway"/>
    <property type="evidence" value="ECO:0007669"/>
    <property type="project" value="InterPro"/>
</dbReference>
<dbReference type="SMART" id="SM00320">
    <property type="entry name" value="WD40"/>
    <property type="match status" value="2"/>
</dbReference>
<dbReference type="PANTHER" id="PTHR46378">
    <property type="entry name" value="STEROL REGULATORY ELEMENT-BINDING PROTEIN CLEAVAGE-ACTIVATING PROTEIN"/>
    <property type="match status" value="1"/>
</dbReference>
<keyword evidence="13" id="KW-0443">Lipid metabolism</keyword>
<sequence>MHPVIPRSSSGGHAMITHHGQSQSSPFNQSILHLSLAPPFAQSLSTAHAIPLASAARARRFTAAAANSALTQLSQPPPHSGHQWIKTSASIYDSLILRRPLPIVVGAILNALVYVAFSLCGFVNSEASLLHPPSHAWISIDPARGAVSGQSDVEFRQAWVCGRWMQALDKDTLVDAVEAQNYLVSDHGAHPASHDQSPSARVVNHDADSSTVFVHSILDNWDCSAQAIVSDNDILGNLSRALHRKSSANITLRPASVFKKFGLTKSHKPAADTIVITMLTRDGSTAGAHWDEGSVSLRETRPQWNILRDSQPAALAKVHYLFTTSQDQLIILSLYTLGFLYAGLVMSRRAILRSGLWLLGSIALEVSLVTLISRHISSSIGIAISTVPFACYPLLVLSQCLFNVNHLISKVKKVYSYADQAKLLSLALLDMGIAPLLRTLQATAILMVLLWISPAAGLSNFCRFAMLSLALDLFIFYTFFIAAFVTNLRVPELDDTKSEQQETSQPPKPTWNMKQHWSTNHILMTTGLIYFMACHFYDIRSWLTFLANINFSSRIPINSFNWHSHASSYDLSPSGSLLGWLRAQEPDTLRELLQSVTTQSSSFIVKSYAPLHVFTQPDARNATLAVTDDSTSSTPISAMLPLAPFLLTLIGFHTTYYSSTETVEDEKDEQAAGRETSNSLARRLDQRHTLDIYLLTSCAGRFMVSVGFDHQIWLWNLEGPTPTSEQIASTDEHEISWPISLVAIDDHAEWVAICSRKGQVLLWNRRHQKFEQELSVSSNEKVIKCFFLKADTSAQRLGPQRAETLSSLLLVLDSGRMIDVDLNGKGCNTVQICEKPIKSTHLVSINRYAAPKLITVTADESIFMSANRERRWMTVPLQVAPLDNLKATQIQPLQFSMIPTLRGVASVYNEGSSELLLLDILSGNVIYTFKTQLLRHQSLRAIHTTPQQCVYCGSIAVASFTIAYTEKTCGGRFTMKTVAIPQTFGPDYYRSRLICLRSERDVRERRCMGFSSGQESTYSMAEPGSWEASGANGVAGVRRVMSSSIVQTQRHAQSTGIWRRDVKCRSSQGSGGGTKQYRWEAWTMTAQGEINTHELTTGLLAVSPGPVCRVGQNGIGVGLADRIVLLQFGKQLRDDDGADGATDAPTHGKLAKRRSRSGIIPR</sequence>
<keyword evidence="11 21" id="KW-1133">Transmembrane helix</keyword>
<dbReference type="Proteomes" id="UP001160390">
    <property type="component" value="Unassembled WGS sequence"/>
</dbReference>
<evidence type="ECO:0000256" key="20">
    <source>
        <dbReference type="SAM" id="MobiDB-lite"/>
    </source>
</evidence>
<feature type="transmembrane region" description="Helical" evidence="21">
    <location>
        <begin position="522"/>
        <end position="543"/>
    </location>
</feature>
<keyword evidence="7" id="KW-0853">WD repeat</keyword>
<evidence type="ECO:0000256" key="10">
    <source>
        <dbReference type="ARBA" id="ARBA00022824"/>
    </source>
</evidence>
<evidence type="ECO:0000256" key="16">
    <source>
        <dbReference type="ARBA" id="ARBA00023166"/>
    </source>
</evidence>
<comment type="similarity">
    <text evidence="4">Belongs to the WD repeat SCAP family.</text>
</comment>
<dbReference type="GO" id="GO:0032934">
    <property type="term" value="F:sterol binding"/>
    <property type="evidence" value="ECO:0007669"/>
    <property type="project" value="InterPro"/>
</dbReference>
<dbReference type="Pfam" id="PF12349">
    <property type="entry name" value="Sterol-sensing"/>
    <property type="match status" value="1"/>
</dbReference>
<reference evidence="23" key="1">
    <citation type="submission" date="2023-01" db="EMBL/GenBank/DDBJ databases">
        <authorList>
            <person name="Piombo E."/>
        </authorList>
    </citation>
    <scope>NUCLEOTIDE SEQUENCE</scope>
</reference>
<feature type="domain" description="SSD" evidence="22">
    <location>
        <begin position="327"/>
        <end position="486"/>
    </location>
</feature>
<feature type="transmembrane region" description="Helical" evidence="21">
    <location>
        <begin position="379"/>
        <end position="402"/>
    </location>
</feature>
<keyword evidence="15 21" id="KW-0472">Membrane</keyword>
<dbReference type="GO" id="GO:0005789">
    <property type="term" value="C:endoplasmic reticulum membrane"/>
    <property type="evidence" value="ECO:0007669"/>
    <property type="project" value="UniProtKB-SubCell"/>
</dbReference>
<evidence type="ECO:0000256" key="9">
    <source>
        <dbReference type="ARBA" id="ARBA00022737"/>
    </source>
</evidence>
<dbReference type="PROSITE" id="PS50156">
    <property type="entry name" value="SSD"/>
    <property type="match status" value="1"/>
</dbReference>
<dbReference type="GO" id="GO:0012507">
    <property type="term" value="C:ER to Golgi transport vesicle membrane"/>
    <property type="evidence" value="ECO:0007669"/>
    <property type="project" value="UniProtKB-SubCell"/>
</dbReference>
<evidence type="ECO:0000256" key="7">
    <source>
        <dbReference type="ARBA" id="ARBA00022574"/>
    </source>
</evidence>
<dbReference type="InterPro" id="IPR001680">
    <property type="entry name" value="WD40_rpt"/>
</dbReference>
<comment type="caution">
    <text evidence="23">The sequence shown here is derived from an EMBL/GenBank/DDBJ whole genome shotgun (WGS) entry which is preliminary data.</text>
</comment>
<keyword evidence="16" id="KW-1207">Sterol metabolism</keyword>
<feature type="transmembrane region" description="Helical" evidence="21">
    <location>
        <begin position="354"/>
        <end position="373"/>
    </location>
</feature>
<evidence type="ECO:0000313" key="24">
    <source>
        <dbReference type="Proteomes" id="UP001160390"/>
    </source>
</evidence>
<dbReference type="Gene3D" id="2.130.10.10">
    <property type="entry name" value="YVTN repeat-like/Quinoprotein amine dehydrogenase"/>
    <property type="match status" value="1"/>
</dbReference>
<dbReference type="SUPFAM" id="SSF50978">
    <property type="entry name" value="WD40 repeat-like"/>
    <property type="match status" value="1"/>
</dbReference>